<proteinExistence type="predicted"/>
<sequence length="32" mass="3733">MVSWCIDRLPVQKTLQDYRGCYPVSRSFSLLA</sequence>
<reference evidence="1" key="1">
    <citation type="submission" date="2018-05" db="EMBL/GenBank/DDBJ databases">
        <authorList>
            <person name="Lanie J.A."/>
            <person name="Ng W.-L."/>
            <person name="Kazmierczak K.M."/>
            <person name="Andrzejewski T.M."/>
            <person name="Davidsen T.M."/>
            <person name="Wayne K.J."/>
            <person name="Tettelin H."/>
            <person name="Glass J.I."/>
            <person name="Rusch D."/>
            <person name="Podicherti R."/>
            <person name="Tsui H.-C.T."/>
            <person name="Winkler M.E."/>
        </authorList>
    </citation>
    <scope>NUCLEOTIDE SEQUENCE</scope>
</reference>
<gene>
    <name evidence="1" type="ORF">METZ01_LOCUS296288</name>
</gene>
<dbReference type="EMBL" id="UINC01091008">
    <property type="protein sequence ID" value="SVC43434.1"/>
    <property type="molecule type" value="Genomic_DNA"/>
</dbReference>
<name>A0A382M353_9ZZZZ</name>
<dbReference type="AlphaFoldDB" id="A0A382M353"/>
<accession>A0A382M353</accession>
<protein>
    <submittedName>
        <fullName evidence="1">Uncharacterized protein</fullName>
    </submittedName>
</protein>
<evidence type="ECO:0000313" key="1">
    <source>
        <dbReference type="EMBL" id="SVC43434.1"/>
    </source>
</evidence>
<organism evidence="1">
    <name type="scientific">marine metagenome</name>
    <dbReference type="NCBI Taxonomy" id="408172"/>
    <lineage>
        <taxon>unclassified sequences</taxon>
        <taxon>metagenomes</taxon>
        <taxon>ecological metagenomes</taxon>
    </lineage>
</organism>
<feature type="non-terminal residue" evidence="1">
    <location>
        <position position="32"/>
    </location>
</feature>